<dbReference type="EMBL" id="CAEZYY010000016">
    <property type="protein sequence ID" value="CAB4756226.1"/>
    <property type="molecule type" value="Genomic_DNA"/>
</dbReference>
<name>A0A6J6RAI6_9ZZZZ</name>
<evidence type="ECO:0000313" key="3">
    <source>
        <dbReference type="EMBL" id="CAB4876307.1"/>
    </source>
</evidence>
<evidence type="ECO:0000313" key="4">
    <source>
        <dbReference type="EMBL" id="CAB5068970.1"/>
    </source>
</evidence>
<evidence type="ECO:0000313" key="1">
    <source>
        <dbReference type="EMBL" id="CAB4720951.1"/>
    </source>
</evidence>
<dbReference type="Pfam" id="PF18986">
    <property type="entry name" value="DUF5719"/>
    <property type="match status" value="1"/>
</dbReference>
<sequence length="477" mass="49956">MNRRLMLIVLVLGSLVGLFVFGTESENPAASTFSVLGPPGMPFAPTQVGINSSWFCAGVPATSQRGGDVIVTNPTAVPLRGRITVFSTSRKVVMQDISVGARDSGSFALEKLATGDYLSAFVELDGGLGIVEQRVRHPNGRSLSPCSNAPSSNWYLADGITLSAGYDLVVTNPFPDYTNITVSVLTADGVRTPAKLQNQTIAGQSVLKIDLEQFGLRDEQLLAVEVNSTPERVVVSRAQNYYGGLGRNGYAMTLGAPSTDHRWFFADGEKAGNTSESLTLLNPSELPASVTVQVFTATEGGDEFVAVQLYDVAEGSVLKVDIDAIAGLPTGRHALVVDSPEVGIVAEQVITRGSGGGAVTVVSLGARVSSKRWWVSTALQDVNEAAMVVMNQTGESGTFSLFTLGPGGLQPVPGFQKVALPAASDFVGGFADVDLTGTGLIGQPILVETTVDSVVLRRPNRGTGLKGRTSVLAVPEI</sequence>
<proteinExistence type="predicted"/>
<evidence type="ECO:0000313" key="2">
    <source>
        <dbReference type="EMBL" id="CAB4756226.1"/>
    </source>
</evidence>
<dbReference type="EMBL" id="CAFBQP010000181">
    <property type="protein sequence ID" value="CAB5068970.1"/>
    <property type="molecule type" value="Genomic_DNA"/>
</dbReference>
<dbReference type="AlphaFoldDB" id="A0A6J6RAI6"/>
<dbReference type="EMBL" id="CAFBLR010000089">
    <property type="protein sequence ID" value="CAB4876307.1"/>
    <property type="molecule type" value="Genomic_DNA"/>
</dbReference>
<reference evidence="1" key="1">
    <citation type="submission" date="2020-05" db="EMBL/GenBank/DDBJ databases">
        <authorList>
            <person name="Chiriac C."/>
            <person name="Salcher M."/>
            <person name="Ghai R."/>
            <person name="Kavagutti S V."/>
        </authorList>
    </citation>
    <scope>NUCLEOTIDE SEQUENCE</scope>
</reference>
<dbReference type="EMBL" id="CAEZXX010000137">
    <property type="protein sequence ID" value="CAB4720951.1"/>
    <property type="molecule type" value="Genomic_DNA"/>
</dbReference>
<dbReference type="InterPro" id="IPR043777">
    <property type="entry name" value="DUF5719"/>
</dbReference>
<accession>A0A6J6RAI6</accession>
<protein>
    <submittedName>
        <fullName evidence="1">Unannotated protein</fullName>
    </submittedName>
</protein>
<gene>
    <name evidence="1" type="ORF">UFOPK2602_01733</name>
    <name evidence="2" type="ORF">UFOPK2806_01335</name>
    <name evidence="3" type="ORF">UFOPK3417_01018</name>
    <name evidence="4" type="ORF">UFOPK4306_02621</name>
</gene>
<organism evidence="1">
    <name type="scientific">freshwater metagenome</name>
    <dbReference type="NCBI Taxonomy" id="449393"/>
    <lineage>
        <taxon>unclassified sequences</taxon>
        <taxon>metagenomes</taxon>
        <taxon>ecological metagenomes</taxon>
    </lineage>
</organism>